<dbReference type="EMBL" id="MAWT01000011">
    <property type="protein sequence ID" value="OCM71929.1"/>
    <property type="molecule type" value="Genomic_DNA"/>
</dbReference>
<evidence type="ECO:0000313" key="3">
    <source>
        <dbReference type="EMBL" id="RDY82378.1"/>
    </source>
</evidence>
<dbReference type="Pfam" id="PF13228">
    <property type="entry name" value="DUF4037"/>
    <property type="match status" value="1"/>
</dbReference>
<proteinExistence type="predicted"/>
<reference evidence="2 5" key="1">
    <citation type="journal article" date="2016" name="Sci. Rep.">
        <title>Serotype IV Streptococcus agalactiae ST-452 has arisen from large genomic recombination events between CC23 and the hypervirulent CC17 lineages.</title>
        <authorList>
            <person name="Campisi E."/>
            <person name="Rinaudo C.D."/>
            <person name="Donati C."/>
            <person name="Barucco M."/>
            <person name="Torricelli G."/>
            <person name="Edwards M.S."/>
            <person name="Baker C.J."/>
            <person name="Margarit I."/>
            <person name="Rosini R."/>
        </authorList>
    </citation>
    <scope>NUCLEOTIDE SEQUENCE [LARGE SCALE GENOMIC DNA]</scope>
    <source>
        <strain evidence="2 5">CZ-PW-140</strain>
    </source>
</reference>
<sequence>MDHFTKLWQDFSKLPNVVAIALGGSRSGDSFDQSSDYDLYVYCAATPDITSRKRILNKHCHYIELNNHYWELEDNGTLNDGTDIDILYRNIDNFLSDLEDVVEHHNSRIGYTTCFWHNLINCQILYDPEDQLQSLKERFEVSYPSQLQKQIIIQNRNLLTGKLPSYDKQIIKALKRQDFVSTHHRTTAFLDSYFDIIFALNKLTHPGEKRMISYAKKNATLLPKHFEENIIKLCHLNSNEHTVKETLNDIIMHLDVMLKENFQHFID</sequence>
<feature type="domain" description="DUF4037" evidence="1">
    <location>
        <begin position="120"/>
        <end position="209"/>
    </location>
</feature>
<evidence type="ECO:0000313" key="6">
    <source>
        <dbReference type="Proteomes" id="UP000255140"/>
    </source>
</evidence>
<dbReference type="Proteomes" id="UP000093122">
    <property type="component" value="Unassembled WGS sequence"/>
</dbReference>
<evidence type="ECO:0000313" key="2">
    <source>
        <dbReference type="EMBL" id="OCM71929.1"/>
    </source>
</evidence>
<evidence type="ECO:0000313" key="4">
    <source>
        <dbReference type="EMBL" id="SUN28756.1"/>
    </source>
</evidence>
<reference evidence="4 6" key="3">
    <citation type="submission" date="2018-06" db="EMBL/GenBank/DDBJ databases">
        <authorList>
            <consortium name="Pathogen Informatics"/>
            <person name="Doyle S."/>
        </authorList>
    </citation>
    <scope>NUCLEOTIDE SEQUENCE [LARGE SCALE GENOMIC DNA]</scope>
    <source>
        <strain evidence="4 6">NCTC9828</strain>
    </source>
</reference>
<dbReference type="KEGG" id="sage:EN72_08270"/>
<evidence type="ECO:0000259" key="1">
    <source>
        <dbReference type="Pfam" id="PF13228"/>
    </source>
</evidence>
<dbReference type="AlphaFoldDB" id="A0A0E1EN76"/>
<organism evidence="3 7">
    <name type="scientific">Streptococcus agalactiae</name>
    <dbReference type="NCBI Taxonomy" id="1311"/>
    <lineage>
        <taxon>Bacteria</taxon>
        <taxon>Bacillati</taxon>
        <taxon>Bacillota</taxon>
        <taxon>Bacilli</taxon>
        <taxon>Lactobacillales</taxon>
        <taxon>Streptococcaceae</taxon>
        <taxon>Streptococcus</taxon>
    </lineage>
</organism>
<dbReference type="Proteomes" id="UP000256718">
    <property type="component" value="Unassembled WGS sequence"/>
</dbReference>
<evidence type="ECO:0000313" key="5">
    <source>
        <dbReference type="Proteomes" id="UP000093122"/>
    </source>
</evidence>
<dbReference type="EMBL" id="UHEW01000005">
    <property type="protein sequence ID" value="SUN28756.1"/>
    <property type="molecule type" value="Genomic_DNA"/>
</dbReference>
<gene>
    <name evidence="2" type="ORF">AX245_07540</name>
    <name evidence="3" type="ORF">C4618_05465</name>
    <name evidence="4" type="ORF">NCTC9828_01016</name>
</gene>
<name>A0A0E1EN76_STRAG</name>
<accession>A0A0E1EN76</accession>
<dbReference type="InterPro" id="IPR025117">
    <property type="entry name" value="DUF4037"/>
</dbReference>
<dbReference type="SUPFAM" id="SSF81301">
    <property type="entry name" value="Nucleotidyltransferase"/>
    <property type="match status" value="1"/>
</dbReference>
<comment type="caution">
    <text evidence="3">The sequence shown here is derived from an EMBL/GenBank/DDBJ whole genome shotgun (WGS) entry which is preliminary data.</text>
</comment>
<dbReference type="Proteomes" id="UP000255140">
    <property type="component" value="Unassembled WGS sequence"/>
</dbReference>
<dbReference type="EMBL" id="QHGZ01000138">
    <property type="protein sequence ID" value="RDY82378.1"/>
    <property type="molecule type" value="Genomic_DNA"/>
</dbReference>
<protein>
    <submittedName>
        <fullName evidence="3">DUF4037 domain-containing protein</fullName>
    </submittedName>
</protein>
<reference evidence="3 7" key="2">
    <citation type="journal article" date="2018" name="Emerg. Microbes Infect.">
        <title>Phenotypic and molecular analysis of nontypeable Group B streptococci: identification of cps2a and hybrid cps2a/cps5 Group B streptococcal capsule gene clusters.</title>
        <authorList>
            <person name="Alhhazmi A."/>
            <person name="Tyrrell G.J."/>
        </authorList>
    </citation>
    <scope>NUCLEOTIDE SEQUENCE [LARGE SCALE GENOMIC DNA]</scope>
    <source>
        <strain evidence="3 7">PLGBS17</strain>
    </source>
</reference>
<dbReference type="RefSeq" id="WP_000349554.1">
    <property type="nucleotide sequence ID" value="NZ_CAXOLC010000002.1"/>
</dbReference>
<dbReference type="InterPro" id="IPR043519">
    <property type="entry name" value="NT_sf"/>
</dbReference>
<evidence type="ECO:0000313" key="7">
    <source>
        <dbReference type="Proteomes" id="UP000256718"/>
    </source>
</evidence>
<dbReference type="Gene3D" id="3.30.460.10">
    <property type="entry name" value="Beta Polymerase, domain 2"/>
    <property type="match status" value="1"/>
</dbReference>